<evidence type="ECO:0000313" key="2">
    <source>
        <dbReference type="EMBL" id="SIS29569.1"/>
    </source>
</evidence>
<dbReference type="RefSeq" id="WP_076504443.1">
    <property type="nucleotide sequence ID" value="NZ_FTNY01000001.1"/>
</dbReference>
<dbReference type="OrthoDB" id="977687at2"/>
<reference evidence="3" key="1">
    <citation type="submission" date="2017-01" db="EMBL/GenBank/DDBJ databases">
        <authorList>
            <person name="Varghese N."/>
            <person name="Submissions S."/>
        </authorList>
    </citation>
    <scope>NUCLEOTIDE SEQUENCE [LARGE SCALE GENOMIC DNA]</scope>
    <source>
        <strain evidence="3">DSM 17126</strain>
    </source>
</reference>
<dbReference type="Pfam" id="PF17931">
    <property type="entry name" value="TetR_C_23"/>
    <property type="match status" value="1"/>
</dbReference>
<organism evidence="2 3">
    <name type="scientific">Chryseobacterium shigense</name>
    <dbReference type="NCBI Taxonomy" id="297244"/>
    <lineage>
        <taxon>Bacteria</taxon>
        <taxon>Pseudomonadati</taxon>
        <taxon>Bacteroidota</taxon>
        <taxon>Flavobacteriia</taxon>
        <taxon>Flavobacteriales</taxon>
        <taxon>Weeksellaceae</taxon>
        <taxon>Chryseobacterium group</taxon>
        <taxon>Chryseobacterium</taxon>
    </lineage>
</organism>
<dbReference type="Gene3D" id="1.10.357.10">
    <property type="entry name" value="Tetracycline Repressor, domain 2"/>
    <property type="match status" value="1"/>
</dbReference>
<sequence length="219" mass="26171">MKEENAATHEMILELYGDYILNHSERPKNIYLFAKDNGFDEKDFYHYFSSFDQAEKEMLDHLFRKSLDLTAEISESGEISAKERLLNTYFIFFENLTMNRSLVLMLLGKEKIQGIKVLQNLRETHRQFVRTLDFNTWEIFEKAKGNIRNFNEKSRQEVLWLHLVSCIEFWKKDSSPDFEKTDLFIEKTVDTGLELIDNEPLRKMVDLGKFLWKEKFKIS</sequence>
<proteinExistence type="predicted"/>
<protein>
    <recommendedName>
        <fullName evidence="1">Tetracyclin repressor-like C-terminal domain-containing protein</fullName>
    </recommendedName>
</protein>
<dbReference type="EMBL" id="FTNY01000001">
    <property type="protein sequence ID" value="SIS29569.1"/>
    <property type="molecule type" value="Genomic_DNA"/>
</dbReference>
<dbReference type="InterPro" id="IPR041673">
    <property type="entry name" value="TetR_C_23"/>
</dbReference>
<dbReference type="AlphaFoldDB" id="A0A1N7HXH3"/>
<dbReference type="Proteomes" id="UP000186373">
    <property type="component" value="Unassembled WGS sequence"/>
</dbReference>
<evidence type="ECO:0000313" key="3">
    <source>
        <dbReference type="Proteomes" id="UP000186373"/>
    </source>
</evidence>
<name>A0A1N7HXH3_9FLAO</name>
<keyword evidence="3" id="KW-1185">Reference proteome</keyword>
<gene>
    <name evidence="2" type="ORF">SAMN05421639_101535</name>
</gene>
<dbReference type="SUPFAM" id="SSF48498">
    <property type="entry name" value="Tetracyclin repressor-like, C-terminal domain"/>
    <property type="match status" value="1"/>
</dbReference>
<accession>A0A1N7HXH3</accession>
<feature type="domain" description="Tetracyclin repressor-like C-terminal" evidence="1">
    <location>
        <begin position="84"/>
        <end position="211"/>
    </location>
</feature>
<evidence type="ECO:0000259" key="1">
    <source>
        <dbReference type="Pfam" id="PF17931"/>
    </source>
</evidence>
<dbReference type="InterPro" id="IPR036271">
    <property type="entry name" value="Tet_transcr_reg_TetR-rel_C_sf"/>
</dbReference>